<dbReference type="RefSeq" id="XP_043014086.1">
    <property type="nucleotide sequence ID" value="XM_043149480.1"/>
</dbReference>
<dbReference type="KEGG" id="more:E1B28_004950"/>
<comment type="caution">
    <text evidence="1">The sequence shown here is derived from an EMBL/GenBank/DDBJ whole genome shotgun (WGS) entry which is preliminary data.</text>
</comment>
<evidence type="ECO:0000313" key="1">
    <source>
        <dbReference type="EMBL" id="KAG7097616.1"/>
    </source>
</evidence>
<gene>
    <name evidence="1" type="ORF">E1B28_004950</name>
</gene>
<dbReference type="EMBL" id="CM032182">
    <property type="protein sequence ID" value="KAG7097616.1"/>
    <property type="molecule type" value="Genomic_DNA"/>
</dbReference>
<name>A0A9P8ADC0_9AGAR</name>
<reference evidence="1" key="1">
    <citation type="journal article" date="2021" name="Genome Biol. Evol.">
        <title>The assembled and annotated genome of the fairy-ring fungus Marasmius oreades.</title>
        <authorList>
            <person name="Hiltunen M."/>
            <person name="Ament-Velasquez S.L."/>
            <person name="Johannesson H."/>
        </authorList>
    </citation>
    <scope>NUCLEOTIDE SEQUENCE</scope>
    <source>
        <strain evidence="1">03SP1</strain>
    </source>
</reference>
<proteinExistence type="predicted"/>
<organism evidence="1 2">
    <name type="scientific">Marasmius oreades</name>
    <name type="common">fairy-ring Marasmius</name>
    <dbReference type="NCBI Taxonomy" id="181124"/>
    <lineage>
        <taxon>Eukaryota</taxon>
        <taxon>Fungi</taxon>
        <taxon>Dikarya</taxon>
        <taxon>Basidiomycota</taxon>
        <taxon>Agaricomycotina</taxon>
        <taxon>Agaricomycetes</taxon>
        <taxon>Agaricomycetidae</taxon>
        <taxon>Agaricales</taxon>
        <taxon>Marasmiineae</taxon>
        <taxon>Marasmiaceae</taxon>
        <taxon>Marasmius</taxon>
    </lineage>
</organism>
<keyword evidence="2" id="KW-1185">Reference proteome</keyword>
<dbReference type="GeneID" id="66074026"/>
<dbReference type="Proteomes" id="UP001049176">
    <property type="component" value="Chromosome 2"/>
</dbReference>
<evidence type="ECO:0000313" key="2">
    <source>
        <dbReference type="Proteomes" id="UP001049176"/>
    </source>
</evidence>
<dbReference type="AlphaFoldDB" id="A0A9P8ADC0"/>
<protein>
    <submittedName>
        <fullName evidence="1">Uncharacterized protein</fullName>
    </submittedName>
</protein>
<dbReference type="OrthoDB" id="3123607at2759"/>
<accession>A0A9P8ADC0</accession>
<sequence>MSFFQGANGVSIGQGTFNAVTGNQTNNNIYVEGQKKERRIYDEFPDIQRGLVHRLKDLAHKDRLLRWNSSLMNYEVEFTVERTTSTAKIHGDSSSFIVVSYKGQDAEKAWKKDFREFSETTNTTTMQLFGINRSKIPLLIFFGELVPLAHLSLGQFGRGYASTFAFWNMSCEEAEIWIDPKQGTLVRGVEGPHCDLDCFIFTARALPPSVELLLQEDVCFRYFSRLPLDKEFDRRVIDEFRRGFEIGCHVGPPIIGKPCVFSSKTNSIIAVGDGSHWNGYGCLEYQVVMPDGRTRFTLTDKRSELTLYSDPFGHHCAWLSQASSVFLRLGILLDEEHWSYELSVPYIKLKGSTENSSIQQQRRSEVPPIYFFLHPLPPFPLGDGSVLSIHTWSHDENGETPIPHHHCNYLGLPTELSLAICSSNTFYWPSEVYKSIHKWQVARGFDPTTADFARYLDHPIYEVLLESEAGRFEELNIGLSGRSSAEESLSQDDQWQYSTLAACNTEEDPMNVNWPTPASLLHDTCSLSMDVDVELDECSIRFEGLSTTSASIADMEVD</sequence>